<feature type="region of interest" description="Disordered" evidence="1">
    <location>
        <begin position="216"/>
        <end position="603"/>
    </location>
</feature>
<feature type="compositionally biased region" description="Low complexity" evidence="1">
    <location>
        <begin position="308"/>
        <end position="332"/>
    </location>
</feature>
<feature type="compositionally biased region" description="Polar residues" evidence="1">
    <location>
        <begin position="477"/>
        <end position="486"/>
    </location>
</feature>
<evidence type="ECO:0000313" key="3">
    <source>
        <dbReference type="Proteomes" id="UP000703269"/>
    </source>
</evidence>
<dbReference type="EMBL" id="BPQB01000029">
    <property type="protein sequence ID" value="GJE92948.1"/>
    <property type="molecule type" value="Genomic_DNA"/>
</dbReference>
<dbReference type="AlphaFoldDB" id="A0A9P3GDL2"/>
<sequence length="681" mass="72100">MEDTRGITEVWEALREVLAAQSGIYALLNDIRHDIDRSERSVSERLDAMSDVILGFQPQAQQPTEPPKTREQCPDVLFWDQEPWETMSNGKHGDSSPAASALLQLPSSETVIAKKLRFIQTDLGVLVSPERLGAITQGGRGQFEKMILAKVAPYNWETNVSADVRDDFCLSMERAYPELGLCSNHWKANKLAIIIYPGFKRTRRVYFDALRKVMKKDKGKNKSSAEPEDDEGEDVSEDERGDEGDTPTGEQQEEGQQRPHAALPTRKEKRAATTSDQSLQPRKKKKTENSWISSLRKTQLQPEASRNVSSMPVAPGGPSSVPSEELSVVSTSFEASSGVHTSSRVAGLPEPLCSIADSASHPDVSPTSSTAGATEPGASLTSSPLHSSSAPSGPRSSSTPSVSGASPTVSASVPSSIPSALGLSPTPSPPGSSAASSPSASLSAHSASGSLSNPSASGCSSSPASSSLRDSSLAPQASASGSSARPQSVASSLSTTTSARAPSSSSRSILLQSPRSPPPEGMRDAAPNSGVSLRDPSPDPSRPEISSSAAPGPDPHVQERAGSSAGPNPTPASSSSESPSGSTIDGQPAHPKGKLYQPGPRNTMKNLFGRDWIATRSGTEAEFKKAYKAFEEDEPRKTAFIKNLESMNVKIVQAGGRRRATEGSHPSWYVLRLCWCIQLII</sequence>
<evidence type="ECO:0000313" key="2">
    <source>
        <dbReference type="EMBL" id="GJE92948.1"/>
    </source>
</evidence>
<evidence type="ECO:0000256" key="1">
    <source>
        <dbReference type="SAM" id="MobiDB-lite"/>
    </source>
</evidence>
<gene>
    <name evidence="2" type="ORF">PsYK624_091070</name>
</gene>
<feature type="compositionally biased region" description="Polar residues" evidence="1">
    <location>
        <begin position="289"/>
        <end position="307"/>
    </location>
</feature>
<feature type="compositionally biased region" description="Low complexity" evidence="1">
    <location>
        <begin position="488"/>
        <end position="514"/>
    </location>
</feature>
<reference evidence="2 3" key="1">
    <citation type="submission" date="2021-08" db="EMBL/GenBank/DDBJ databases">
        <title>Draft Genome Sequence of Phanerochaete sordida strain YK-624.</title>
        <authorList>
            <person name="Mori T."/>
            <person name="Dohra H."/>
            <person name="Suzuki T."/>
            <person name="Kawagishi H."/>
            <person name="Hirai H."/>
        </authorList>
    </citation>
    <scope>NUCLEOTIDE SEQUENCE [LARGE SCALE GENOMIC DNA]</scope>
    <source>
        <strain evidence="2 3">YK-624</strain>
    </source>
</reference>
<feature type="compositionally biased region" description="Acidic residues" evidence="1">
    <location>
        <begin position="226"/>
        <end position="245"/>
    </location>
</feature>
<organism evidence="2 3">
    <name type="scientific">Phanerochaete sordida</name>
    <dbReference type="NCBI Taxonomy" id="48140"/>
    <lineage>
        <taxon>Eukaryota</taxon>
        <taxon>Fungi</taxon>
        <taxon>Dikarya</taxon>
        <taxon>Basidiomycota</taxon>
        <taxon>Agaricomycotina</taxon>
        <taxon>Agaricomycetes</taxon>
        <taxon>Polyporales</taxon>
        <taxon>Phanerochaetaceae</taxon>
        <taxon>Phanerochaete</taxon>
    </lineage>
</organism>
<keyword evidence="3" id="KW-1185">Reference proteome</keyword>
<proteinExistence type="predicted"/>
<dbReference type="OrthoDB" id="2804000at2759"/>
<accession>A0A9P3GDL2</accession>
<feature type="compositionally biased region" description="Low complexity" evidence="1">
    <location>
        <begin position="571"/>
        <end position="582"/>
    </location>
</feature>
<comment type="caution">
    <text evidence="2">The sequence shown here is derived from an EMBL/GenBank/DDBJ whole genome shotgun (WGS) entry which is preliminary data.</text>
</comment>
<dbReference type="Proteomes" id="UP000703269">
    <property type="component" value="Unassembled WGS sequence"/>
</dbReference>
<protein>
    <submittedName>
        <fullName evidence="2">Uncharacterized protein</fullName>
    </submittedName>
</protein>
<feature type="compositionally biased region" description="Polar residues" evidence="1">
    <location>
        <begin position="333"/>
        <end position="344"/>
    </location>
</feature>
<feature type="compositionally biased region" description="Low complexity" evidence="1">
    <location>
        <begin position="378"/>
        <end position="475"/>
    </location>
</feature>
<name>A0A9P3GDL2_9APHY</name>